<evidence type="ECO:0000256" key="1">
    <source>
        <dbReference type="SAM" id="MobiDB-lite"/>
    </source>
</evidence>
<organism evidence="2 3">
    <name type="scientific">Brenthis ino</name>
    <name type="common">lesser marbled fritillary</name>
    <dbReference type="NCBI Taxonomy" id="405034"/>
    <lineage>
        <taxon>Eukaryota</taxon>
        <taxon>Metazoa</taxon>
        <taxon>Ecdysozoa</taxon>
        <taxon>Arthropoda</taxon>
        <taxon>Hexapoda</taxon>
        <taxon>Insecta</taxon>
        <taxon>Pterygota</taxon>
        <taxon>Neoptera</taxon>
        <taxon>Endopterygota</taxon>
        <taxon>Lepidoptera</taxon>
        <taxon>Glossata</taxon>
        <taxon>Ditrysia</taxon>
        <taxon>Papilionoidea</taxon>
        <taxon>Nymphalidae</taxon>
        <taxon>Heliconiinae</taxon>
        <taxon>Argynnini</taxon>
        <taxon>Brenthis</taxon>
    </lineage>
</organism>
<reference evidence="2" key="1">
    <citation type="submission" date="2021-12" db="EMBL/GenBank/DDBJ databases">
        <authorList>
            <person name="Martin H S."/>
        </authorList>
    </citation>
    <scope>NUCLEOTIDE SEQUENCE</scope>
</reference>
<keyword evidence="3" id="KW-1185">Reference proteome</keyword>
<protein>
    <submittedName>
        <fullName evidence="2">Uncharacterized protein</fullName>
    </submittedName>
</protein>
<gene>
    <name evidence="2" type="ORF">BINO364_LOCUS8362</name>
</gene>
<feature type="non-terminal residue" evidence="2">
    <location>
        <position position="183"/>
    </location>
</feature>
<feature type="compositionally biased region" description="Basic residues" evidence="1">
    <location>
        <begin position="154"/>
        <end position="171"/>
    </location>
</feature>
<dbReference type="EMBL" id="OV170223">
    <property type="protein sequence ID" value="CAH0722402.1"/>
    <property type="molecule type" value="Genomic_DNA"/>
</dbReference>
<accession>A0A8J9UZC7</accession>
<evidence type="ECO:0000313" key="3">
    <source>
        <dbReference type="Proteomes" id="UP000838878"/>
    </source>
</evidence>
<feature type="compositionally biased region" description="Basic and acidic residues" evidence="1">
    <location>
        <begin position="84"/>
        <end position="148"/>
    </location>
</feature>
<feature type="region of interest" description="Disordered" evidence="1">
    <location>
        <begin position="84"/>
        <end position="183"/>
    </location>
</feature>
<dbReference type="OrthoDB" id="7453548at2759"/>
<sequence length="183" mass="20487">MARATRIALDMALEASKSLKSASVIAWQYVKTEAVPPMTLNFFHGPGGKKLEDVVSKATDNFIAGIKNRIQQIELEKIREVARKETEAKALQEKNKAEAKRKSEEAKKKEAQKLAKEAKAKQKTDAQKAQAKEPKNTASDTKKEEIKKAATTTPKKKKQAKRKEPKKHRREDKKGTPPKANSK</sequence>
<proteinExistence type="predicted"/>
<name>A0A8J9UZC7_9NEOP</name>
<dbReference type="Proteomes" id="UP000838878">
    <property type="component" value="Chromosome 3"/>
</dbReference>
<evidence type="ECO:0000313" key="2">
    <source>
        <dbReference type="EMBL" id="CAH0722402.1"/>
    </source>
</evidence>
<dbReference type="AlphaFoldDB" id="A0A8J9UZC7"/>